<dbReference type="HOGENOM" id="CLU_1229530_0_0_1"/>
<dbReference type="OMA" id="ASHEYNK"/>
<reference evidence="3" key="1">
    <citation type="submission" date="2011-10" db="EMBL/GenBank/DDBJ databases">
        <authorList>
            <consortium name="Soft-shell Turtle Genome Consortium"/>
        </authorList>
    </citation>
    <scope>NUCLEOTIDE SEQUENCE [LARGE SCALE GENOMIC DNA]</scope>
    <source>
        <strain evidence="3">Daiwa-1</strain>
    </source>
</reference>
<keyword evidence="3" id="KW-1185">Reference proteome</keyword>
<dbReference type="KEGG" id="pss:102448706"/>
<dbReference type="RefSeq" id="XP_006116920.1">
    <property type="nucleotide sequence ID" value="XM_006116858.3"/>
</dbReference>
<dbReference type="AlphaFoldDB" id="K7EYW1"/>
<evidence type="ECO:0000256" key="1">
    <source>
        <dbReference type="SAM" id="Phobius"/>
    </source>
</evidence>
<dbReference type="GeneTree" id="ENSGT00390000013440"/>
<reference evidence="2" key="3">
    <citation type="submission" date="2025-08" db="UniProtKB">
        <authorList>
            <consortium name="Ensembl"/>
        </authorList>
    </citation>
    <scope>IDENTIFICATION</scope>
</reference>
<dbReference type="InterPro" id="IPR027895">
    <property type="entry name" value="DUF4533"/>
</dbReference>
<feature type="transmembrane region" description="Helical" evidence="1">
    <location>
        <begin position="116"/>
        <end position="137"/>
    </location>
</feature>
<evidence type="ECO:0000313" key="3">
    <source>
        <dbReference type="Proteomes" id="UP000007267"/>
    </source>
</evidence>
<dbReference type="Proteomes" id="UP000007267">
    <property type="component" value="Unassembled WGS sequence"/>
</dbReference>
<dbReference type="PANTHER" id="PTHR35972:SF1">
    <property type="entry name" value="SINGLE-PASS MEMBRANE AND COILED-COIL DOMAIN-CONTAINING PROTEIN 3"/>
    <property type="match status" value="1"/>
</dbReference>
<dbReference type="InterPro" id="IPR040004">
    <property type="entry name" value="SMCO3"/>
</dbReference>
<dbReference type="Ensembl" id="ENSPSIT00000000973.1">
    <property type="protein sequence ID" value="ENSPSIP00000000971.1"/>
    <property type="gene ID" value="ENSPSIG00000000974.1"/>
</dbReference>
<sequence>MSWSDIFYPDNPRRRERVTRLHQELINCMELNFDATNDLIGALNTHCQCKLHPIHIQEKGTLQDNCNVLLAAIKAVQGELQDIDEQLKRKLEPHLYRKLHDFQEPESKKMQILRSVTTVVAGLTGTVAMGIFVKLALSEVGTIILSRLMTVVVKIGVSVGGAVAGILLGAGVDMIVSAILGAVERSQLEEAIEELEGIVKEFKPASKEYSKTIMRVMLMLS</sequence>
<keyword evidence="1" id="KW-0812">Transmembrane</keyword>
<feature type="transmembrane region" description="Helical" evidence="1">
    <location>
        <begin position="157"/>
        <end position="183"/>
    </location>
</feature>
<dbReference type="PANTHER" id="PTHR35972">
    <property type="entry name" value="SINGLE-PASS MEMBRANE AND COILED-COIL DOMAIN-CONTAINING PROTEIN 3"/>
    <property type="match status" value="1"/>
</dbReference>
<dbReference type="eggNOG" id="ENOG502RYUI">
    <property type="taxonomic scope" value="Eukaryota"/>
</dbReference>
<name>K7EYW1_PELSI</name>
<proteinExistence type="predicted"/>
<accession>K7EYW1</accession>
<dbReference type="Pfam" id="PF15047">
    <property type="entry name" value="DUF4533"/>
    <property type="match status" value="1"/>
</dbReference>
<evidence type="ECO:0000313" key="2">
    <source>
        <dbReference type="Ensembl" id="ENSPSIP00000000971.1"/>
    </source>
</evidence>
<keyword evidence="1" id="KW-1133">Transmembrane helix</keyword>
<reference evidence="2" key="4">
    <citation type="submission" date="2025-09" db="UniProtKB">
        <authorList>
            <consortium name="Ensembl"/>
        </authorList>
    </citation>
    <scope>IDENTIFICATION</scope>
</reference>
<reference evidence="3" key="2">
    <citation type="journal article" date="2013" name="Nat. Genet.">
        <title>The draft genomes of soft-shell turtle and green sea turtle yield insights into the development and evolution of the turtle-specific body plan.</title>
        <authorList>
            <person name="Wang Z."/>
            <person name="Pascual-Anaya J."/>
            <person name="Zadissa A."/>
            <person name="Li W."/>
            <person name="Niimura Y."/>
            <person name="Huang Z."/>
            <person name="Li C."/>
            <person name="White S."/>
            <person name="Xiong Z."/>
            <person name="Fang D."/>
            <person name="Wang B."/>
            <person name="Ming Y."/>
            <person name="Chen Y."/>
            <person name="Zheng Y."/>
            <person name="Kuraku S."/>
            <person name="Pignatelli M."/>
            <person name="Herrero J."/>
            <person name="Beal K."/>
            <person name="Nozawa M."/>
            <person name="Li Q."/>
            <person name="Wang J."/>
            <person name="Zhang H."/>
            <person name="Yu L."/>
            <person name="Shigenobu S."/>
            <person name="Wang J."/>
            <person name="Liu J."/>
            <person name="Flicek P."/>
            <person name="Searle S."/>
            <person name="Wang J."/>
            <person name="Kuratani S."/>
            <person name="Yin Y."/>
            <person name="Aken B."/>
            <person name="Zhang G."/>
            <person name="Irie N."/>
        </authorList>
    </citation>
    <scope>NUCLEOTIDE SEQUENCE [LARGE SCALE GENOMIC DNA]</scope>
    <source>
        <strain evidence="3">Daiwa-1</strain>
    </source>
</reference>
<dbReference type="EMBL" id="AGCU01044847">
    <property type="status" value="NOT_ANNOTATED_CDS"/>
    <property type="molecule type" value="Genomic_DNA"/>
</dbReference>
<protein>
    <submittedName>
        <fullName evidence="2">Single-pass membrane and coiled-coil domain-containing protein 3-like</fullName>
    </submittedName>
</protein>
<organism evidence="2 3">
    <name type="scientific">Pelodiscus sinensis</name>
    <name type="common">Chinese softshell turtle</name>
    <name type="synonym">Trionyx sinensis</name>
    <dbReference type="NCBI Taxonomy" id="13735"/>
    <lineage>
        <taxon>Eukaryota</taxon>
        <taxon>Metazoa</taxon>
        <taxon>Chordata</taxon>
        <taxon>Craniata</taxon>
        <taxon>Vertebrata</taxon>
        <taxon>Euteleostomi</taxon>
        <taxon>Archelosauria</taxon>
        <taxon>Testudinata</taxon>
        <taxon>Testudines</taxon>
        <taxon>Cryptodira</taxon>
        <taxon>Trionychia</taxon>
        <taxon>Trionychidae</taxon>
        <taxon>Pelodiscus</taxon>
    </lineage>
</organism>
<keyword evidence="1" id="KW-0472">Membrane</keyword>
<dbReference type="OrthoDB" id="6112619at2759"/>